<proteinExistence type="predicted"/>
<name>A0AA47MZJ7_MERPO</name>
<evidence type="ECO:0000313" key="3">
    <source>
        <dbReference type="Proteomes" id="UP001174136"/>
    </source>
</evidence>
<accession>A0AA47MZJ7</accession>
<dbReference type="Pfam" id="PF05699">
    <property type="entry name" value="Dimer_Tnp_hAT"/>
    <property type="match status" value="1"/>
</dbReference>
<dbReference type="InterPro" id="IPR008906">
    <property type="entry name" value="HATC_C_dom"/>
</dbReference>
<protein>
    <recommendedName>
        <fullName evidence="1">HAT C-terminal dimerisation domain-containing protein</fullName>
    </recommendedName>
</protein>
<feature type="domain" description="HAT C-terminal dimerisation" evidence="1">
    <location>
        <begin position="95"/>
        <end position="142"/>
    </location>
</feature>
<organism evidence="2 3">
    <name type="scientific">Merluccius polli</name>
    <name type="common">Benguela hake</name>
    <name type="synonym">Merluccius cadenati</name>
    <dbReference type="NCBI Taxonomy" id="89951"/>
    <lineage>
        <taxon>Eukaryota</taxon>
        <taxon>Metazoa</taxon>
        <taxon>Chordata</taxon>
        <taxon>Craniata</taxon>
        <taxon>Vertebrata</taxon>
        <taxon>Euteleostomi</taxon>
        <taxon>Actinopterygii</taxon>
        <taxon>Neopterygii</taxon>
        <taxon>Teleostei</taxon>
        <taxon>Neoteleostei</taxon>
        <taxon>Acanthomorphata</taxon>
        <taxon>Zeiogadaria</taxon>
        <taxon>Gadariae</taxon>
        <taxon>Gadiformes</taxon>
        <taxon>Gadoidei</taxon>
        <taxon>Merlucciidae</taxon>
        <taxon>Merluccius</taxon>
    </lineage>
</organism>
<gene>
    <name evidence="2" type="ORF">N1851_010581</name>
</gene>
<comment type="caution">
    <text evidence="2">The sequence shown here is derived from an EMBL/GenBank/DDBJ whole genome shotgun (WGS) entry which is preliminary data.</text>
</comment>
<dbReference type="EMBL" id="JAOPHQ010001990">
    <property type="protein sequence ID" value="KAK0148974.1"/>
    <property type="molecule type" value="Genomic_DNA"/>
</dbReference>
<dbReference type="PANTHER" id="PTHR45749:SF21">
    <property type="entry name" value="DUF4371 DOMAIN-CONTAINING PROTEIN"/>
    <property type="match status" value="1"/>
</dbReference>
<reference evidence="2" key="1">
    <citation type="journal article" date="2023" name="Front. Mar. Sci.">
        <title>A new Merluccius polli reference genome to investigate the effects of global change in West African waters.</title>
        <authorList>
            <person name="Mateo J.L."/>
            <person name="Blanco-Fernandez C."/>
            <person name="Garcia-Vazquez E."/>
            <person name="Machado-Schiaffino G."/>
        </authorList>
    </citation>
    <scope>NUCLEOTIDE SEQUENCE</scope>
    <source>
        <strain evidence="2">C29</strain>
        <tissue evidence="2">Fin</tissue>
    </source>
</reference>
<dbReference type="Proteomes" id="UP001174136">
    <property type="component" value="Unassembled WGS sequence"/>
</dbReference>
<evidence type="ECO:0000259" key="1">
    <source>
        <dbReference type="Pfam" id="PF05699"/>
    </source>
</evidence>
<dbReference type="AlphaFoldDB" id="A0AA47MZJ7"/>
<keyword evidence="3" id="KW-1185">Reference proteome</keyword>
<evidence type="ECO:0000313" key="2">
    <source>
        <dbReference type="EMBL" id="KAK0148974.1"/>
    </source>
</evidence>
<sequence>MVLSKCLLKFDNRATTANLQSELKSLAAQWPRLKQSVLEEYTVRRVEDDPDVVEEGAEIINGTCKSCKECPTCCYQILTRYNFLTDAYHILGLGYKFLLTLPVTQVACERSFSILKYIKNRLRSNSSQEHLEAFMLMATEKDILMSLDSDCVIDRLAENSDLLKKLLLPQH</sequence>
<dbReference type="GO" id="GO:0046983">
    <property type="term" value="F:protein dimerization activity"/>
    <property type="evidence" value="ECO:0007669"/>
    <property type="project" value="InterPro"/>
</dbReference>
<dbReference type="PANTHER" id="PTHR45749">
    <property type="match status" value="1"/>
</dbReference>